<name>A0A381YBB1_9ZZZZ</name>
<gene>
    <name evidence="1" type="ORF">METZ01_LOCUS126745</name>
</gene>
<organism evidence="1">
    <name type="scientific">marine metagenome</name>
    <dbReference type="NCBI Taxonomy" id="408172"/>
    <lineage>
        <taxon>unclassified sequences</taxon>
        <taxon>metagenomes</taxon>
        <taxon>ecological metagenomes</taxon>
    </lineage>
</organism>
<evidence type="ECO:0008006" key="2">
    <source>
        <dbReference type="Google" id="ProtNLM"/>
    </source>
</evidence>
<accession>A0A381YBB1</accession>
<evidence type="ECO:0000313" key="1">
    <source>
        <dbReference type="EMBL" id="SVA73891.1"/>
    </source>
</evidence>
<dbReference type="AlphaFoldDB" id="A0A381YBB1"/>
<sequence length="63" mass="6641">MSIDIIIVLFIILLAFVLFVSEALPIDVVALTVLSMLLITGQLTPGESISGFSNPAVITIAIL</sequence>
<feature type="non-terminal residue" evidence="1">
    <location>
        <position position="63"/>
    </location>
</feature>
<dbReference type="EMBL" id="UINC01017739">
    <property type="protein sequence ID" value="SVA73891.1"/>
    <property type="molecule type" value="Genomic_DNA"/>
</dbReference>
<reference evidence="1" key="1">
    <citation type="submission" date="2018-05" db="EMBL/GenBank/DDBJ databases">
        <authorList>
            <person name="Lanie J.A."/>
            <person name="Ng W.-L."/>
            <person name="Kazmierczak K.M."/>
            <person name="Andrzejewski T.M."/>
            <person name="Davidsen T.M."/>
            <person name="Wayne K.J."/>
            <person name="Tettelin H."/>
            <person name="Glass J.I."/>
            <person name="Rusch D."/>
            <person name="Podicherti R."/>
            <person name="Tsui H.-C.T."/>
            <person name="Winkler M.E."/>
        </authorList>
    </citation>
    <scope>NUCLEOTIDE SEQUENCE</scope>
</reference>
<proteinExistence type="predicted"/>
<protein>
    <recommendedName>
        <fullName evidence="2">Citrate transporter-like domain-containing protein</fullName>
    </recommendedName>
</protein>